<dbReference type="STRING" id="497965.Cyan7822_3516"/>
<protein>
    <recommendedName>
        <fullName evidence="4">PEP-CTERM protein-sorting domain-containing protein</fullName>
    </recommendedName>
</protein>
<reference evidence="3" key="1">
    <citation type="journal article" date="2011" name="MBio">
        <title>Novel metabolic attributes of the genus Cyanothece, comprising a group of unicellular nitrogen-fixing Cyanobacteria.</title>
        <authorList>
            <person name="Bandyopadhyay A."/>
            <person name="Elvitigala T."/>
            <person name="Welsh E."/>
            <person name="Stockel J."/>
            <person name="Liberton M."/>
            <person name="Min H."/>
            <person name="Sherman L.A."/>
            <person name="Pakrasi H.B."/>
        </authorList>
    </citation>
    <scope>NUCLEOTIDE SEQUENCE [LARGE SCALE GENOMIC DNA]</scope>
    <source>
        <strain evidence="3">PCC 7822</strain>
    </source>
</reference>
<dbReference type="NCBIfam" id="TIGR04155">
    <property type="entry name" value="cyano_PEP"/>
    <property type="match status" value="1"/>
</dbReference>
<dbReference type="RefSeq" id="WP_013323527.1">
    <property type="nucleotide sequence ID" value="NC_014501.1"/>
</dbReference>
<dbReference type="AlphaFoldDB" id="E0UF87"/>
<keyword evidence="3" id="KW-1185">Reference proteome</keyword>
<sequence length="188" mass="20511">MKTLIINISVASLSTIFGTINCLAVQAANINLTAKTDKPLILETNLATWTDNIDTIVFNADNWTIRGKLNIPAQTFDFTLLSHIVAPHPENPFNEERFNDTSGVLGVSIDVPRERNKSNTKTFSSKHGNLHQDVWTVTIDTNRGIIGGFPSGGGIQIKAAHVPEPLTLLGVGTALSFGAYFKRQLKKQ</sequence>
<name>E0UF87_GLOV7</name>
<dbReference type="NCBIfam" id="TIGR02595">
    <property type="entry name" value="PEP_CTERM"/>
    <property type="match status" value="1"/>
</dbReference>
<feature type="chain" id="PRO_5003141283" description="PEP-CTERM protein-sorting domain-containing protein" evidence="1">
    <location>
        <begin position="28"/>
        <end position="188"/>
    </location>
</feature>
<organism evidence="2 3">
    <name type="scientific">Gloeothece verrucosa (strain PCC 7822)</name>
    <name type="common">Cyanothece sp. (strain PCC 7822)</name>
    <dbReference type="NCBI Taxonomy" id="497965"/>
    <lineage>
        <taxon>Bacteria</taxon>
        <taxon>Bacillati</taxon>
        <taxon>Cyanobacteriota</taxon>
        <taxon>Cyanophyceae</taxon>
        <taxon>Oscillatoriophycideae</taxon>
        <taxon>Chroococcales</taxon>
        <taxon>Aphanothecaceae</taxon>
        <taxon>Gloeothece</taxon>
        <taxon>Gloeothece verrucosa</taxon>
    </lineage>
</organism>
<proteinExistence type="predicted"/>
<evidence type="ECO:0008006" key="4">
    <source>
        <dbReference type="Google" id="ProtNLM"/>
    </source>
</evidence>
<accession>E0UF87</accession>
<evidence type="ECO:0000313" key="2">
    <source>
        <dbReference type="EMBL" id="ADN15458.1"/>
    </source>
</evidence>
<dbReference type="Proteomes" id="UP000008206">
    <property type="component" value="Chromosome"/>
</dbReference>
<evidence type="ECO:0000256" key="1">
    <source>
        <dbReference type="SAM" id="SignalP"/>
    </source>
</evidence>
<feature type="signal peptide" evidence="1">
    <location>
        <begin position="1"/>
        <end position="27"/>
    </location>
</feature>
<gene>
    <name evidence="2" type="ordered locus">Cyan7822_3516</name>
</gene>
<evidence type="ECO:0000313" key="3">
    <source>
        <dbReference type="Proteomes" id="UP000008206"/>
    </source>
</evidence>
<dbReference type="InterPro" id="IPR013424">
    <property type="entry name" value="Ice-binding_C"/>
</dbReference>
<dbReference type="HOGENOM" id="CLU_1438911_0_0_3"/>
<keyword evidence="1" id="KW-0732">Signal</keyword>
<dbReference type="InterPro" id="IPR026374">
    <property type="entry name" value="Cyano_PEP"/>
</dbReference>
<dbReference type="KEGG" id="cyj:Cyan7822_3516"/>
<dbReference type="EMBL" id="CP002198">
    <property type="protein sequence ID" value="ADN15458.1"/>
    <property type="molecule type" value="Genomic_DNA"/>
</dbReference>